<evidence type="ECO:0000313" key="3">
    <source>
        <dbReference type="Proteomes" id="UP001320245"/>
    </source>
</evidence>
<proteinExistence type="predicted"/>
<reference evidence="2 3" key="1">
    <citation type="journal article" date="2023" name="PLoS ONE">
        <title>Cytospora paraplurivora sp. nov. isolated from orchards with fruit tree decline syndrome in Ontario, Canada.</title>
        <authorList>
            <person name="Ilyukhin E."/>
            <person name="Nguyen H.D.T."/>
            <person name="Castle A.J."/>
            <person name="Ellouze W."/>
        </authorList>
    </citation>
    <scope>NUCLEOTIDE SEQUENCE [LARGE SCALE GENOMIC DNA]</scope>
    <source>
        <strain evidence="2 3">FDS-564</strain>
    </source>
</reference>
<name>A0AAN9UNH7_9PEZI</name>
<feature type="compositionally biased region" description="Polar residues" evidence="1">
    <location>
        <begin position="11"/>
        <end position="20"/>
    </location>
</feature>
<evidence type="ECO:0000256" key="1">
    <source>
        <dbReference type="SAM" id="MobiDB-lite"/>
    </source>
</evidence>
<gene>
    <name evidence="2" type="ORF">SLS53_002367</name>
</gene>
<feature type="region of interest" description="Disordered" evidence="1">
    <location>
        <begin position="278"/>
        <end position="304"/>
    </location>
</feature>
<organism evidence="2 3">
    <name type="scientific">Cytospora paraplurivora</name>
    <dbReference type="NCBI Taxonomy" id="2898453"/>
    <lineage>
        <taxon>Eukaryota</taxon>
        <taxon>Fungi</taxon>
        <taxon>Dikarya</taxon>
        <taxon>Ascomycota</taxon>
        <taxon>Pezizomycotina</taxon>
        <taxon>Sordariomycetes</taxon>
        <taxon>Sordariomycetidae</taxon>
        <taxon>Diaporthales</taxon>
        <taxon>Cytosporaceae</taxon>
        <taxon>Cytospora</taxon>
    </lineage>
</organism>
<feature type="region of interest" description="Disordered" evidence="1">
    <location>
        <begin position="189"/>
        <end position="248"/>
    </location>
</feature>
<feature type="compositionally biased region" description="Basic and acidic residues" evidence="1">
    <location>
        <begin position="189"/>
        <end position="198"/>
    </location>
</feature>
<sequence length="514" mass="58651">MDDEKLPTVQYAPSYQQNPDLETHRPPTTGAQPETPTEHKPAQLTKANMKLFDRTLDVEEARRMGIPDCDISLGDCSVTSSEEYRRVLEQVIRNTKPEHLETEALATKYFEEYNAAHREEWERERKERAARDKEEYEREARAAAEPFLERIRKVPYDQAPTIKERGELSFAEEMAWAIRDQEHQAELYKTYDIEDKWPDPGAADMPSTEPRPQSEAGRTVETTADGNRQAHGHELGVADASHEQPEEDEMLAWANDPVYAELYKPYQPGPEPWIVKQQRMERDQQQRDQERREEMQSEDEKIDQRQEKLGFVQERFVPPEHRQKPPLPSDHLKSLLPANFPRFREVHGMNDMGAYLANASYTVSLGGPPSADLKYGIIIVPVGEESTLFGTQPSDVMTPSFVQEVYDSRYTRHAAARADYHEASHDSAEFLRPRFASVDPDDRSLHSLDNLIDPGAAVGPEQSHDIHDEGNAESRHTKLAHAPIPMDDTSEAVNLDQTTDRLDTAQTVLYTGEA</sequence>
<dbReference type="EMBL" id="JAJSPL020000006">
    <property type="protein sequence ID" value="KAK7746408.1"/>
    <property type="molecule type" value="Genomic_DNA"/>
</dbReference>
<protein>
    <submittedName>
        <fullName evidence="2">Uncharacterized protein</fullName>
    </submittedName>
</protein>
<dbReference type="AlphaFoldDB" id="A0AAN9UNH7"/>
<dbReference type="Proteomes" id="UP001320245">
    <property type="component" value="Unassembled WGS sequence"/>
</dbReference>
<accession>A0AAN9UNH7</accession>
<feature type="region of interest" description="Disordered" evidence="1">
    <location>
        <begin position="1"/>
        <end position="46"/>
    </location>
</feature>
<evidence type="ECO:0000313" key="2">
    <source>
        <dbReference type="EMBL" id="KAK7746408.1"/>
    </source>
</evidence>
<comment type="caution">
    <text evidence="2">The sequence shown here is derived from an EMBL/GenBank/DDBJ whole genome shotgun (WGS) entry which is preliminary data.</text>
</comment>
<feature type="compositionally biased region" description="Basic and acidic residues" evidence="1">
    <location>
        <begin position="231"/>
        <end position="244"/>
    </location>
</feature>
<keyword evidence="3" id="KW-1185">Reference proteome</keyword>